<comment type="caution">
    <text evidence="1">The sequence shown here is derived from an EMBL/GenBank/DDBJ whole genome shotgun (WGS) entry which is preliminary data.</text>
</comment>
<keyword evidence="2" id="KW-1185">Reference proteome</keyword>
<sequence>MPEIPWKFDFLLIFKVRRFRFFRPLSTKFSGKPVFQKSYSTRNLYFWLGSTYLGCKHM</sequence>
<dbReference type="EMBL" id="JAMKOV010000034">
    <property type="protein sequence ID" value="KAI8035529.1"/>
    <property type="molecule type" value="Genomic_DNA"/>
</dbReference>
<organism evidence="1 2">
    <name type="scientific">Drosophila gunungcola</name>
    <name type="common">fruit fly</name>
    <dbReference type="NCBI Taxonomy" id="103775"/>
    <lineage>
        <taxon>Eukaryota</taxon>
        <taxon>Metazoa</taxon>
        <taxon>Ecdysozoa</taxon>
        <taxon>Arthropoda</taxon>
        <taxon>Hexapoda</taxon>
        <taxon>Insecta</taxon>
        <taxon>Pterygota</taxon>
        <taxon>Neoptera</taxon>
        <taxon>Endopterygota</taxon>
        <taxon>Diptera</taxon>
        <taxon>Brachycera</taxon>
        <taxon>Muscomorpha</taxon>
        <taxon>Ephydroidea</taxon>
        <taxon>Drosophilidae</taxon>
        <taxon>Drosophila</taxon>
        <taxon>Sophophora</taxon>
    </lineage>
</organism>
<dbReference type="Proteomes" id="UP001059596">
    <property type="component" value="Unassembled WGS sequence"/>
</dbReference>
<accession>A0A9P9YEH1</accession>
<evidence type="ECO:0000313" key="2">
    <source>
        <dbReference type="Proteomes" id="UP001059596"/>
    </source>
</evidence>
<reference evidence="1" key="1">
    <citation type="journal article" date="2023" name="Genome Biol. Evol.">
        <title>Long-read-based Genome Assembly of Drosophila gunungcola Reveals Fewer Chemosensory Genes in Flower-breeding Species.</title>
        <authorList>
            <person name="Negi A."/>
            <person name="Liao B.Y."/>
            <person name="Yeh S.D."/>
        </authorList>
    </citation>
    <scope>NUCLEOTIDE SEQUENCE</scope>
    <source>
        <strain evidence="1">Sukarami</strain>
    </source>
</reference>
<gene>
    <name evidence="1" type="ORF">M5D96_011687</name>
</gene>
<protein>
    <submittedName>
        <fullName evidence="1">Uncharacterized protein</fullName>
    </submittedName>
</protein>
<name>A0A9P9YEH1_9MUSC</name>
<proteinExistence type="predicted"/>
<dbReference type="AlphaFoldDB" id="A0A9P9YEH1"/>
<evidence type="ECO:0000313" key="1">
    <source>
        <dbReference type="EMBL" id="KAI8035529.1"/>
    </source>
</evidence>